<evidence type="ECO:0008006" key="4">
    <source>
        <dbReference type="Google" id="ProtNLM"/>
    </source>
</evidence>
<organism evidence="2 3">
    <name type="scientific">Craurococcus roseus</name>
    <dbReference type="NCBI Taxonomy" id="77585"/>
    <lineage>
        <taxon>Bacteria</taxon>
        <taxon>Pseudomonadati</taxon>
        <taxon>Pseudomonadota</taxon>
        <taxon>Alphaproteobacteria</taxon>
        <taxon>Acetobacterales</taxon>
        <taxon>Acetobacteraceae</taxon>
        <taxon>Craurococcus</taxon>
    </lineage>
</organism>
<feature type="region of interest" description="Disordered" evidence="1">
    <location>
        <begin position="85"/>
        <end position="104"/>
    </location>
</feature>
<comment type="caution">
    <text evidence="2">The sequence shown here is derived from an EMBL/GenBank/DDBJ whole genome shotgun (WGS) entry which is preliminary data.</text>
</comment>
<evidence type="ECO:0000313" key="3">
    <source>
        <dbReference type="Proteomes" id="UP001501588"/>
    </source>
</evidence>
<accession>A0ABN1EM85</accession>
<feature type="compositionally biased region" description="Low complexity" evidence="1">
    <location>
        <begin position="1"/>
        <end position="11"/>
    </location>
</feature>
<evidence type="ECO:0000313" key="2">
    <source>
        <dbReference type="EMBL" id="GAA0569614.1"/>
    </source>
</evidence>
<keyword evidence="3" id="KW-1185">Reference proteome</keyword>
<feature type="compositionally biased region" description="Low complexity" evidence="1">
    <location>
        <begin position="136"/>
        <end position="152"/>
    </location>
</feature>
<dbReference type="EMBL" id="BAAAFZ010000007">
    <property type="protein sequence ID" value="GAA0569614.1"/>
    <property type="molecule type" value="Genomic_DNA"/>
</dbReference>
<dbReference type="InterPro" id="IPR018684">
    <property type="entry name" value="DUF2171"/>
</dbReference>
<evidence type="ECO:0000256" key="1">
    <source>
        <dbReference type="SAM" id="MobiDB-lite"/>
    </source>
</evidence>
<feature type="compositionally biased region" description="Gly residues" evidence="1">
    <location>
        <begin position="116"/>
        <end position="127"/>
    </location>
</feature>
<dbReference type="RefSeq" id="WP_343893570.1">
    <property type="nucleotide sequence ID" value="NZ_BAAAFZ010000007.1"/>
</dbReference>
<dbReference type="Pfam" id="PF09939">
    <property type="entry name" value="DUF2171"/>
    <property type="match status" value="1"/>
</dbReference>
<sequence length="187" mass="18077">MQQQQQQQQQQLAGQIREHMEVVGSDGGHVGTVDKVEGSRIKLTKKDDPDGSGAHHHHLPLDAVASVSGSQVRLKAPAQQAKQMAARGGGTDEGMGANAGVTGAGTMEAGQMDMAGGRGPDLGGMTGGTNLRDGVTDTGAAAGASGLSGDTAPGTISGREAGGVGGSMHPGGGGGTSGRGTGGGTGA</sequence>
<feature type="compositionally biased region" description="Gly residues" evidence="1">
    <location>
        <begin position="160"/>
        <end position="187"/>
    </location>
</feature>
<gene>
    <name evidence="2" type="ORF">GCM10009416_05090</name>
</gene>
<proteinExistence type="predicted"/>
<protein>
    <recommendedName>
        <fullName evidence="4">DUF2171 domain-containing protein</fullName>
    </recommendedName>
</protein>
<reference evidence="2 3" key="1">
    <citation type="journal article" date="2019" name="Int. J. Syst. Evol. Microbiol.">
        <title>The Global Catalogue of Microorganisms (GCM) 10K type strain sequencing project: providing services to taxonomists for standard genome sequencing and annotation.</title>
        <authorList>
            <consortium name="The Broad Institute Genomics Platform"/>
            <consortium name="The Broad Institute Genome Sequencing Center for Infectious Disease"/>
            <person name="Wu L."/>
            <person name="Ma J."/>
        </authorList>
    </citation>
    <scope>NUCLEOTIDE SEQUENCE [LARGE SCALE GENOMIC DNA]</scope>
    <source>
        <strain evidence="2 3">JCM 9933</strain>
    </source>
</reference>
<feature type="region of interest" description="Disordered" evidence="1">
    <location>
        <begin position="109"/>
        <end position="187"/>
    </location>
</feature>
<name>A0ABN1EM85_9PROT</name>
<dbReference type="Proteomes" id="UP001501588">
    <property type="component" value="Unassembled WGS sequence"/>
</dbReference>
<feature type="region of interest" description="Disordered" evidence="1">
    <location>
        <begin position="1"/>
        <end position="35"/>
    </location>
</feature>